<evidence type="ECO:0000256" key="1">
    <source>
        <dbReference type="ARBA" id="ARBA00000085"/>
    </source>
</evidence>
<dbReference type="CDD" id="cd06225">
    <property type="entry name" value="HAMP"/>
    <property type="match status" value="1"/>
</dbReference>
<dbReference type="Pfam" id="PF00512">
    <property type="entry name" value="HisKA"/>
    <property type="match status" value="1"/>
</dbReference>
<dbReference type="FunFam" id="1.10.287.130:FF:000001">
    <property type="entry name" value="Two-component sensor histidine kinase"/>
    <property type="match status" value="1"/>
</dbReference>
<evidence type="ECO:0000256" key="8">
    <source>
        <dbReference type="ARBA" id="ARBA00022741"/>
    </source>
</evidence>
<keyword evidence="11 14" id="KW-1133">Transmembrane helix</keyword>
<dbReference type="Gene3D" id="3.30.565.10">
    <property type="entry name" value="Histidine kinase-like ATPase, C-terminal domain"/>
    <property type="match status" value="1"/>
</dbReference>
<dbReference type="Gene3D" id="1.10.287.130">
    <property type="match status" value="1"/>
</dbReference>
<dbReference type="Pfam" id="PF02518">
    <property type="entry name" value="HATPase_c"/>
    <property type="match status" value="1"/>
</dbReference>
<dbReference type="SMART" id="SM00304">
    <property type="entry name" value="HAMP"/>
    <property type="match status" value="1"/>
</dbReference>
<dbReference type="Gene3D" id="3.30.450.20">
    <property type="entry name" value="PAS domain"/>
    <property type="match status" value="1"/>
</dbReference>
<dbReference type="PANTHER" id="PTHR45528:SF1">
    <property type="entry name" value="SENSOR HISTIDINE KINASE CPXA"/>
    <property type="match status" value="1"/>
</dbReference>
<keyword evidence="5" id="KW-0597">Phosphoprotein</keyword>
<feature type="domain" description="Histidine kinase" evidence="15">
    <location>
        <begin position="248"/>
        <end position="461"/>
    </location>
</feature>
<gene>
    <name evidence="17" type="ORF">PRVXT_000440</name>
</gene>
<dbReference type="SMART" id="SM00387">
    <property type="entry name" value="HATPase_c"/>
    <property type="match status" value="1"/>
</dbReference>
<dbReference type="CDD" id="cd00082">
    <property type="entry name" value="HisKA"/>
    <property type="match status" value="1"/>
</dbReference>
<keyword evidence="9 17" id="KW-0418">Kinase</keyword>
<dbReference type="InterPro" id="IPR003594">
    <property type="entry name" value="HATPase_dom"/>
</dbReference>
<evidence type="ECO:0000259" key="16">
    <source>
        <dbReference type="PROSITE" id="PS50885"/>
    </source>
</evidence>
<evidence type="ECO:0000256" key="11">
    <source>
        <dbReference type="ARBA" id="ARBA00022989"/>
    </source>
</evidence>
<keyword evidence="10" id="KW-0067">ATP-binding</keyword>
<proteinExistence type="predicted"/>
<dbReference type="AlphaFoldDB" id="A0AAU7VMM5"/>
<feature type="domain" description="HAMP" evidence="16">
    <location>
        <begin position="188"/>
        <end position="240"/>
    </location>
</feature>
<protein>
    <recommendedName>
        <fullName evidence="3">histidine kinase</fullName>
        <ecNumber evidence="3">2.7.13.3</ecNumber>
    </recommendedName>
</protein>
<dbReference type="GO" id="GO:0005524">
    <property type="term" value="F:ATP binding"/>
    <property type="evidence" value="ECO:0007669"/>
    <property type="project" value="UniProtKB-KW"/>
</dbReference>
<dbReference type="EC" id="2.7.13.3" evidence="3"/>
<dbReference type="InterPro" id="IPR004358">
    <property type="entry name" value="Sig_transdc_His_kin-like_C"/>
</dbReference>
<feature type="transmembrane region" description="Helical" evidence="14">
    <location>
        <begin position="167"/>
        <end position="187"/>
    </location>
</feature>
<dbReference type="RefSeq" id="WP_350344067.1">
    <property type="nucleotide sequence ID" value="NZ_CP158367.1"/>
</dbReference>
<dbReference type="SUPFAM" id="SSF55874">
    <property type="entry name" value="ATPase domain of HSP90 chaperone/DNA topoisomerase II/histidine kinase"/>
    <property type="match status" value="1"/>
</dbReference>
<dbReference type="InterPro" id="IPR003660">
    <property type="entry name" value="HAMP_dom"/>
</dbReference>
<dbReference type="InterPro" id="IPR050398">
    <property type="entry name" value="HssS/ArlS-like"/>
</dbReference>
<keyword evidence="8" id="KW-0547">Nucleotide-binding</keyword>
<dbReference type="InterPro" id="IPR005467">
    <property type="entry name" value="His_kinase_dom"/>
</dbReference>
<evidence type="ECO:0000256" key="7">
    <source>
        <dbReference type="ARBA" id="ARBA00022692"/>
    </source>
</evidence>
<dbReference type="Pfam" id="PF00672">
    <property type="entry name" value="HAMP"/>
    <property type="match status" value="1"/>
</dbReference>
<evidence type="ECO:0000313" key="17">
    <source>
        <dbReference type="EMBL" id="XBX75322.1"/>
    </source>
</evidence>
<dbReference type="FunFam" id="3.30.565.10:FF:000006">
    <property type="entry name" value="Sensor histidine kinase WalK"/>
    <property type="match status" value="1"/>
</dbReference>
<reference evidence="17" key="1">
    <citation type="journal article" date="2013" name="Extremophiles">
        <title>Proteinivorax tanatarense gen. nov., sp. nov., an anaerobic, haloalkaliphilic, proteolytic bacterium isolated from a decaying algal bloom, and proposal of Proteinivoraceae fam. nov.</title>
        <authorList>
            <person name="Kevbrin V."/>
            <person name="Boltyanskaya Y."/>
            <person name="Zhilina T."/>
            <person name="Kolganova T."/>
            <person name="Lavrentjeva E."/>
            <person name="Kuznetsov B."/>
        </authorList>
    </citation>
    <scope>NUCLEOTIDE SEQUENCE</scope>
    <source>
        <strain evidence="17">Z-910T</strain>
    </source>
</reference>
<evidence type="ECO:0000256" key="5">
    <source>
        <dbReference type="ARBA" id="ARBA00022553"/>
    </source>
</evidence>
<evidence type="ECO:0000256" key="9">
    <source>
        <dbReference type="ARBA" id="ARBA00022777"/>
    </source>
</evidence>
<comment type="subcellular location">
    <subcellularLocation>
        <location evidence="2">Cell membrane</location>
        <topology evidence="2">Multi-pass membrane protein</topology>
    </subcellularLocation>
</comment>
<reference evidence="17" key="2">
    <citation type="submission" date="2024-06" db="EMBL/GenBank/DDBJ databases">
        <authorList>
            <person name="Petrova K.O."/>
            <person name="Toshchakov S.V."/>
            <person name="Boltjanskaja Y.V."/>
            <person name="Kevbrin V."/>
        </authorList>
    </citation>
    <scope>NUCLEOTIDE SEQUENCE</scope>
    <source>
        <strain evidence="17">Z-910T</strain>
    </source>
</reference>
<evidence type="ECO:0000259" key="15">
    <source>
        <dbReference type="PROSITE" id="PS50109"/>
    </source>
</evidence>
<keyword evidence="4" id="KW-1003">Cell membrane</keyword>
<dbReference type="GO" id="GO:0000155">
    <property type="term" value="F:phosphorelay sensor kinase activity"/>
    <property type="evidence" value="ECO:0007669"/>
    <property type="project" value="InterPro"/>
</dbReference>
<evidence type="ECO:0000256" key="13">
    <source>
        <dbReference type="ARBA" id="ARBA00023136"/>
    </source>
</evidence>
<dbReference type="GO" id="GO:0005886">
    <property type="term" value="C:plasma membrane"/>
    <property type="evidence" value="ECO:0007669"/>
    <property type="project" value="UniProtKB-SubCell"/>
</dbReference>
<dbReference type="EMBL" id="CP158367">
    <property type="protein sequence ID" value="XBX75322.1"/>
    <property type="molecule type" value="Genomic_DNA"/>
</dbReference>
<organism evidence="17">
    <name type="scientific">Proteinivorax tanatarense</name>
    <dbReference type="NCBI Taxonomy" id="1260629"/>
    <lineage>
        <taxon>Bacteria</taxon>
        <taxon>Bacillati</taxon>
        <taxon>Bacillota</taxon>
        <taxon>Clostridia</taxon>
        <taxon>Eubacteriales</taxon>
        <taxon>Proteinivoracaceae</taxon>
        <taxon>Proteinivorax</taxon>
    </lineage>
</organism>
<evidence type="ECO:0000256" key="4">
    <source>
        <dbReference type="ARBA" id="ARBA00022475"/>
    </source>
</evidence>
<dbReference type="Gene3D" id="1.10.8.500">
    <property type="entry name" value="HAMP domain in histidine kinase"/>
    <property type="match status" value="1"/>
</dbReference>
<dbReference type="PRINTS" id="PR00344">
    <property type="entry name" value="BCTRLSENSOR"/>
</dbReference>
<evidence type="ECO:0000256" key="14">
    <source>
        <dbReference type="SAM" id="Phobius"/>
    </source>
</evidence>
<evidence type="ECO:0000256" key="10">
    <source>
        <dbReference type="ARBA" id="ARBA00022840"/>
    </source>
</evidence>
<evidence type="ECO:0000256" key="3">
    <source>
        <dbReference type="ARBA" id="ARBA00012438"/>
    </source>
</evidence>
<dbReference type="PROSITE" id="PS50109">
    <property type="entry name" value="HIS_KIN"/>
    <property type="match status" value="1"/>
</dbReference>
<sequence length="464" mass="52122">MNSIKKRLVLSFLLIIVITVFSLGTLLTIIIRQSYYQNIEDNLQNQIKVSSQLYTEYFSHNTLQDNILNNVGTFWEQTEAQVQIVDSNKNILMDSIGVDPEMSKDMPDVDNALDGHYDMWMGDVDYYLQPVMSVSYPLISEGEIVGAIRLTTSLEVVNSEVAAIRNLFIIIGLIVVAISSLVSLLLANTIVKPLEAVTSAAHKMAMGNFNAKSPQKTDDEIGKLSNTLNFMAEEIQKREQLKNHFISSVSHELRTPLTSIKGWAITLKNGHDDSSLLLEGLQTIENESDRLKQMVEELLDFSKLISEGITLKPQPLEINNLFEELKREFEPISKEKNIKLTIDTSNSYPTLILDKNKLKQVLINLLDNSFKFSQPKSTIKVSTQLKDKKIHFKIKDYGSGIAAEDLPHVKERFYKGKSSKSSSGLGLSISQEIITAMDGELKIKSKQGIGTEITIYIPAYEVKK</sequence>
<dbReference type="InterPro" id="IPR036097">
    <property type="entry name" value="HisK_dim/P_sf"/>
</dbReference>
<dbReference type="InterPro" id="IPR036890">
    <property type="entry name" value="HATPase_C_sf"/>
</dbReference>
<keyword evidence="13 14" id="KW-0472">Membrane</keyword>
<accession>A0AAU7VMM5</accession>
<dbReference type="SMART" id="SM00388">
    <property type="entry name" value="HisKA"/>
    <property type="match status" value="1"/>
</dbReference>
<keyword evidence="12" id="KW-0902">Two-component regulatory system</keyword>
<dbReference type="PANTHER" id="PTHR45528">
    <property type="entry name" value="SENSOR HISTIDINE KINASE CPXA"/>
    <property type="match status" value="1"/>
</dbReference>
<evidence type="ECO:0000256" key="2">
    <source>
        <dbReference type="ARBA" id="ARBA00004651"/>
    </source>
</evidence>
<dbReference type="SUPFAM" id="SSF158472">
    <property type="entry name" value="HAMP domain-like"/>
    <property type="match status" value="1"/>
</dbReference>
<keyword evidence="7 14" id="KW-0812">Transmembrane</keyword>
<evidence type="ECO:0000256" key="6">
    <source>
        <dbReference type="ARBA" id="ARBA00022679"/>
    </source>
</evidence>
<dbReference type="InterPro" id="IPR003661">
    <property type="entry name" value="HisK_dim/P_dom"/>
</dbReference>
<dbReference type="SUPFAM" id="SSF47384">
    <property type="entry name" value="Homodimeric domain of signal transducing histidine kinase"/>
    <property type="match status" value="1"/>
</dbReference>
<evidence type="ECO:0000256" key="12">
    <source>
        <dbReference type="ARBA" id="ARBA00023012"/>
    </source>
</evidence>
<name>A0AAU7VMM5_9FIRM</name>
<comment type="catalytic activity">
    <reaction evidence="1">
        <text>ATP + protein L-histidine = ADP + protein N-phospho-L-histidine.</text>
        <dbReference type="EC" id="2.7.13.3"/>
    </reaction>
</comment>
<keyword evidence="6" id="KW-0808">Transferase</keyword>
<dbReference type="PROSITE" id="PS50885">
    <property type="entry name" value="HAMP"/>
    <property type="match status" value="1"/>
</dbReference>